<organism evidence="1 2">
    <name type="scientific">Desmophyllum pertusum</name>
    <dbReference type="NCBI Taxonomy" id="174260"/>
    <lineage>
        <taxon>Eukaryota</taxon>
        <taxon>Metazoa</taxon>
        <taxon>Cnidaria</taxon>
        <taxon>Anthozoa</taxon>
        <taxon>Hexacorallia</taxon>
        <taxon>Scleractinia</taxon>
        <taxon>Caryophylliina</taxon>
        <taxon>Caryophylliidae</taxon>
        <taxon>Desmophyllum</taxon>
    </lineage>
</organism>
<proteinExistence type="predicted"/>
<sequence>MAVEDILEMKRARRKQLAELLLPEEPRLDEVETLEISVRTSLGSHIRRFQKRSTVQWESKRASAKITQSHLSRRLEKDSPAAKFYSKLKFGIQSKLTPIGQDIFKLGAASRCILDETIKPKLLQVLGLIPFGTVKKFNRIKIGRQVFHGKAYSRVSKRNSYTVVYKKREDQVEYYGQIQFFLLHQPPPCEHGPLHLSCQSCKETSLAVIWRLEPEITVQFADCESEITVNHIQAVKKPRADNVEVIDVSSVKEKCVYVEFQGISHAYISKFPNFIETD</sequence>
<name>A0A9W9Z176_9CNID</name>
<dbReference type="EMBL" id="MU826831">
    <property type="protein sequence ID" value="KAJ7373292.1"/>
    <property type="molecule type" value="Genomic_DNA"/>
</dbReference>
<dbReference type="Proteomes" id="UP001163046">
    <property type="component" value="Unassembled WGS sequence"/>
</dbReference>
<dbReference type="AlphaFoldDB" id="A0A9W9Z176"/>
<gene>
    <name evidence="1" type="ORF">OS493_012883</name>
</gene>
<evidence type="ECO:0000313" key="2">
    <source>
        <dbReference type="Proteomes" id="UP001163046"/>
    </source>
</evidence>
<dbReference type="OrthoDB" id="5975799at2759"/>
<evidence type="ECO:0000313" key="1">
    <source>
        <dbReference type="EMBL" id="KAJ7373292.1"/>
    </source>
</evidence>
<reference evidence="1" key="1">
    <citation type="submission" date="2023-01" db="EMBL/GenBank/DDBJ databases">
        <title>Genome assembly of the deep-sea coral Lophelia pertusa.</title>
        <authorList>
            <person name="Herrera S."/>
            <person name="Cordes E."/>
        </authorList>
    </citation>
    <scope>NUCLEOTIDE SEQUENCE</scope>
    <source>
        <strain evidence="1">USNM1676648</strain>
        <tissue evidence="1">Polyp</tissue>
    </source>
</reference>
<comment type="caution">
    <text evidence="1">The sequence shown here is derived from an EMBL/GenBank/DDBJ whole genome shotgun (WGS) entry which is preliminary data.</text>
</comment>
<protein>
    <submittedName>
        <fullName evidence="1">Uncharacterized protein</fullName>
    </submittedName>
</protein>
<keyword evidence="2" id="KW-1185">Reference proteome</keyword>
<accession>A0A9W9Z176</accession>